<reference evidence="2 3" key="1">
    <citation type="submission" date="2024-01" db="EMBL/GenBank/DDBJ databases">
        <title>Genome assemblies of Stephania.</title>
        <authorList>
            <person name="Yang L."/>
        </authorList>
    </citation>
    <scope>NUCLEOTIDE SEQUENCE [LARGE SCALE GENOMIC DNA]</scope>
    <source>
        <strain evidence="2">QJT</strain>
        <tissue evidence="2">Leaf</tissue>
    </source>
</reference>
<evidence type="ECO:0000313" key="3">
    <source>
        <dbReference type="Proteomes" id="UP001417504"/>
    </source>
</evidence>
<dbReference type="EMBL" id="JBBNAE010000001">
    <property type="protein sequence ID" value="KAK9155298.1"/>
    <property type="molecule type" value="Genomic_DNA"/>
</dbReference>
<dbReference type="Proteomes" id="UP001417504">
    <property type="component" value="Unassembled WGS sequence"/>
</dbReference>
<keyword evidence="3" id="KW-1185">Reference proteome</keyword>
<sequence>MMDALMIMWNIWNNRNSIVWRTFEQIPSQVVGGARSALGTWKNARLIVGGVVDKGRKTKEEKLRLPSAREFTYNVDAIVFCERRIVMANHPSTSDGGSGDVQGRLGEMS</sequence>
<evidence type="ECO:0000313" key="2">
    <source>
        <dbReference type="EMBL" id="KAK9155298.1"/>
    </source>
</evidence>
<evidence type="ECO:0000256" key="1">
    <source>
        <dbReference type="SAM" id="MobiDB-lite"/>
    </source>
</evidence>
<feature type="region of interest" description="Disordered" evidence="1">
    <location>
        <begin position="89"/>
        <end position="109"/>
    </location>
</feature>
<protein>
    <submittedName>
        <fullName evidence="2">Uncharacterized protein</fullName>
    </submittedName>
</protein>
<name>A0AAP0KP15_9MAGN</name>
<proteinExistence type="predicted"/>
<dbReference type="AlphaFoldDB" id="A0AAP0KP15"/>
<gene>
    <name evidence="2" type="ORF">Sjap_002778</name>
</gene>
<accession>A0AAP0KP15</accession>
<comment type="caution">
    <text evidence="2">The sequence shown here is derived from an EMBL/GenBank/DDBJ whole genome shotgun (WGS) entry which is preliminary data.</text>
</comment>
<organism evidence="2 3">
    <name type="scientific">Stephania japonica</name>
    <dbReference type="NCBI Taxonomy" id="461633"/>
    <lineage>
        <taxon>Eukaryota</taxon>
        <taxon>Viridiplantae</taxon>
        <taxon>Streptophyta</taxon>
        <taxon>Embryophyta</taxon>
        <taxon>Tracheophyta</taxon>
        <taxon>Spermatophyta</taxon>
        <taxon>Magnoliopsida</taxon>
        <taxon>Ranunculales</taxon>
        <taxon>Menispermaceae</taxon>
        <taxon>Menispermoideae</taxon>
        <taxon>Cissampelideae</taxon>
        <taxon>Stephania</taxon>
    </lineage>
</organism>